<dbReference type="GO" id="GO:0004252">
    <property type="term" value="F:serine-type endopeptidase activity"/>
    <property type="evidence" value="ECO:0007669"/>
    <property type="project" value="InterPro"/>
</dbReference>
<dbReference type="InterPro" id="IPR035914">
    <property type="entry name" value="Sperma_CUB_dom_sf"/>
</dbReference>
<dbReference type="OrthoDB" id="10012881at2759"/>
<dbReference type="CDD" id="cd00190">
    <property type="entry name" value="Tryp_SPc"/>
    <property type="match status" value="1"/>
</dbReference>
<proteinExistence type="inferred from homology"/>
<reference evidence="7 8" key="1">
    <citation type="submission" date="2015-12" db="EMBL/GenBank/DDBJ databases">
        <title>The genome of Folsomia candida.</title>
        <authorList>
            <person name="Faddeeva A."/>
            <person name="Derks M.F."/>
            <person name="Anvar Y."/>
            <person name="Smit S."/>
            <person name="Van Straalen N."/>
            <person name="Roelofs D."/>
        </authorList>
    </citation>
    <scope>NUCLEOTIDE SEQUENCE [LARGE SCALE GENOMIC DNA]</scope>
    <source>
        <strain evidence="7 8">VU population</strain>
        <tissue evidence="7">Whole body</tissue>
    </source>
</reference>
<dbReference type="EMBL" id="LNIX01000001">
    <property type="protein sequence ID" value="OXA63606.1"/>
    <property type="molecule type" value="Genomic_DNA"/>
</dbReference>
<dbReference type="PANTHER" id="PTHR24252">
    <property type="entry name" value="ACROSIN-RELATED"/>
    <property type="match status" value="1"/>
</dbReference>
<dbReference type="InterPro" id="IPR043504">
    <property type="entry name" value="Peptidase_S1_PA_chymotrypsin"/>
</dbReference>
<dbReference type="PROSITE" id="PS00134">
    <property type="entry name" value="TRYPSIN_HIS"/>
    <property type="match status" value="1"/>
</dbReference>
<dbReference type="GO" id="GO:0006508">
    <property type="term" value="P:proteolysis"/>
    <property type="evidence" value="ECO:0007669"/>
    <property type="project" value="UniProtKB-KW"/>
</dbReference>
<evidence type="ECO:0000256" key="4">
    <source>
        <dbReference type="SAM" id="MobiDB-lite"/>
    </source>
</evidence>
<evidence type="ECO:0000256" key="2">
    <source>
        <dbReference type="ARBA" id="ARBA00024195"/>
    </source>
</evidence>
<dbReference type="InterPro" id="IPR009003">
    <property type="entry name" value="Peptidase_S1_PA"/>
</dbReference>
<comment type="caution">
    <text evidence="3">Lacks conserved residue(s) required for the propagation of feature annotation.</text>
</comment>
<evidence type="ECO:0000256" key="1">
    <source>
        <dbReference type="ARBA" id="ARBA00023157"/>
    </source>
</evidence>
<gene>
    <name evidence="7" type="ORF">Fcan01_03390</name>
</gene>
<dbReference type="AlphaFoldDB" id="A0A226F3X2"/>
<dbReference type="FunFam" id="2.40.10.10:FF:000002">
    <property type="entry name" value="Transmembrane protease serine"/>
    <property type="match status" value="1"/>
</dbReference>
<dbReference type="STRING" id="158441.A0A226F3X2"/>
<dbReference type="InterPro" id="IPR001254">
    <property type="entry name" value="Trypsin_dom"/>
</dbReference>
<keyword evidence="8" id="KW-1185">Reference proteome</keyword>
<feature type="domain" description="CUB" evidence="5">
    <location>
        <begin position="285"/>
        <end position="379"/>
    </location>
</feature>
<keyword evidence="7" id="KW-0378">Hydrolase</keyword>
<keyword evidence="7" id="KW-0645">Protease</keyword>
<dbReference type="Proteomes" id="UP000198287">
    <property type="component" value="Unassembled WGS sequence"/>
</dbReference>
<dbReference type="Gene3D" id="2.60.120.290">
    <property type="entry name" value="Spermadhesin, CUB domain"/>
    <property type="match status" value="1"/>
</dbReference>
<dbReference type="PANTHER" id="PTHR24252:SF7">
    <property type="entry name" value="HYALIN"/>
    <property type="match status" value="1"/>
</dbReference>
<organism evidence="7 8">
    <name type="scientific">Folsomia candida</name>
    <name type="common">Springtail</name>
    <dbReference type="NCBI Taxonomy" id="158441"/>
    <lineage>
        <taxon>Eukaryota</taxon>
        <taxon>Metazoa</taxon>
        <taxon>Ecdysozoa</taxon>
        <taxon>Arthropoda</taxon>
        <taxon>Hexapoda</taxon>
        <taxon>Collembola</taxon>
        <taxon>Entomobryomorpha</taxon>
        <taxon>Isotomoidea</taxon>
        <taxon>Isotomidae</taxon>
        <taxon>Proisotominae</taxon>
        <taxon>Folsomia</taxon>
    </lineage>
</organism>
<dbReference type="Pfam" id="PF00089">
    <property type="entry name" value="Trypsin"/>
    <property type="match status" value="2"/>
</dbReference>
<comment type="similarity">
    <text evidence="2">Belongs to the peptidase S1 family. CLIP subfamily.</text>
</comment>
<dbReference type="InterPro" id="IPR001314">
    <property type="entry name" value="Peptidase_S1A"/>
</dbReference>
<dbReference type="Gene3D" id="2.40.10.10">
    <property type="entry name" value="Trypsin-like serine proteases"/>
    <property type="match status" value="2"/>
</dbReference>
<dbReference type="SUPFAM" id="SSF49854">
    <property type="entry name" value="Spermadhesin, CUB domain"/>
    <property type="match status" value="1"/>
</dbReference>
<evidence type="ECO:0000313" key="7">
    <source>
        <dbReference type="EMBL" id="OXA63606.1"/>
    </source>
</evidence>
<dbReference type="InterPro" id="IPR018114">
    <property type="entry name" value="TRYPSIN_HIS"/>
</dbReference>
<comment type="caution">
    <text evidence="7">The sequence shown here is derived from an EMBL/GenBank/DDBJ whole genome shotgun (WGS) entry which is preliminary data.</text>
</comment>
<evidence type="ECO:0000259" key="5">
    <source>
        <dbReference type="PROSITE" id="PS01180"/>
    </source>
</evidence>
<accession>A0A226F3X2</accession>
<dbReference type="PROSITE" id="PS01180">
    <property type="entry name" value="CUB"/>
    <property type="match status" value="1"/>
</dbReference>
<dbReference type="SUPFAM" id="SSF50494">
    <property type="entry name" value="Trypsin-like serine proteases"/>
    <property type="match status" value="1"/>
</dbReference>
<evidence type="ECO:0000256" key="3">
    <source>
        <dbReference type="PROSITE-ProRule" id="PRU00059"/>
    </source>
</evidence>
<evidence type="ECO:0000259" key="6">
    <source>
        <dbReference type="PROSITE" id="PS50240"/>
    </source>
</evidence>
<dbReference type="PRINTS" id="PR00722">
    <property type="entry name" value="CHYMOTRYPSIN"/>
</dbReference>
<dbReference type="Pfam" id="PF00431">
    <property type="entry name" value="CUB"/>
    <property type="match status" value="1"/>
</dbReference>
<name>A0A226F3X2_FOLCA</name>
<feature type="domain" description="Peptidase S1" evidence="6">
    <location>
        <begin position="460"/>
        <end position="751"/>
    </location>
</feature>
<keyword evidence="1" id="KW-1015">Disulfide bond</keyword>
<protein>
    <submittedName>
        <fullName evidence="7">Transmembrane protease serine 6</fullName>
    </submittedName>
</protein>
<feature type="region of interest" description="Disordered" evidence="4">
    <location>
        <begin position="217"/>
        <end position="237"/>
    </location>
</feature>
<sequence length="757" mass="82655">MVIPVFVVKVSSNPHERYFVPTQEQFVAQQSQSLVHHNKAQGIFPTQSFGWSNFPFAASVSSGAASSVQASANANANANAVSGISFGFPPTNPGGGLQIGWGANQPQFFGGAFGLGFGFGGGWYNPYPANPFLGVPGNIQHSQQNLQFQQQIQSSAGGSAGFHFNKPSIDLLLSYPEIPTLLKPSQTGWDTSYNIPCGTYQIQPFVRANLRLGTSSSPVGNVNGKRKRRSSFNFPFRDDDSLEKQTWSSSQRQPFISQDQRGFPSFFPPPLHHPVHQAVSVNAGPAEPGGSKTCSWTFNSDGTCKLKFKCVWFQLPALVSCTENSLLVTDNTPNLNNTFCGNRKPRKVYSSSNGKLILTFRSHATSALPAVFDCAVTCSLESSPENGHKPQSKVISAPLRNEANVTTSTENDFTLALSSATSGKDIHKEAAGGVTEKPRIRIGDCRCGVRDDHYLSKGRIVGGHPATPAEFGWTVALVRTSSSPRSTNGRPFCGGSLISDRYVITAAHCVSNNKVIREPRSVPARGVQGLKELFQVLLIEHDVTRLDDVPGGSVRFGVDKILVHPLYNNVSFDYDVALLRLDRPIEFTSSQSAFYRYDTFDFHSRRRFIPEVEARPHIPRPTPICLPSDKSESLVDKYATITGWGLQQEGGNPSDELQKATVQVFNDSFCKELYKEYNYPVTDSMMCAGYMAGEVDACVGDSGGGLIVKDNEKYILAGITSWGRGCGRKKQPGVYTKIHFALIEWIRKEASDGVWCV</sequence>
<dbReference type="PROSITE" id="PS50240">
    <property type="entry name" value="TRYPSIN_DOM"/>
    <property type="match status" value="1"/>
</dbReference>
<dbReference type="CDD" id="cd00041">
    <property type="entry name" value="CUB"/>
    <property type="match status" value="1"/>
</dbReference>
<keyword evidence="7" id="KW-0472">Membrane</keyword>
<dbReference type="SMART" id="SM00020">
    <property type="entry name" value="Tryp_SPc"/>
    <property type="match status" value="1"/>
</dbReference>
<dbReference type="InterPro" id="IPR000859">
    <property type="entry name" value="CUB_dom"/>
</dbReference>
<keyword evidence="7" id="KW-0812">Transmembrane</keyword>
<evidence type="ECO:0000313" key="8">
    <source>
        <dbReference type="Proteomes" id="UP000198287"/>
    </source>
</evidence>